<dbReference type="GO" id="GO:0006542">
    <property type="term" value="P:glutamine biosynthetic process"/>
    <property type="evidence" value="ECO:0007669"/>
    <property type="project" value="InterPro"/>
</dbReference>
<reference evidence="6 7" key="1">
    <citation type="submission" date="2017-10" db="EMBL/GenBank/DDBJ databases">
        <title>Frigbacter circumglobatus gen. nov. sp. nov., isolated from sediment cultured in situ.</title>
        <authorList>
            <person name="Zhao Z."/>
        </authorList>
    </citation>
    <scope>NUCLEOTIDE SEQUENCE [LARGE SCALE GENOMIC DNA]</scope>
    <source>
        <strain evidence="6 7">ZYL</strain>
    </source>
</reference>
<dbReference type="Pfam" id="PF00120">
    <property type="entry name" value="Gln-synt_C"/>
    <property type="match status" value="1"/>
</dbReference>
<dbReference type="GO" id="GO:0004356">
    <property type="term" value="F:glutamine synthetase activity"/>
    <property type="evidence" value="ECO:0007669"/>
    <property type="project" value="InterPro"/>
</dbReference>
<accession>A0A2G4YSE5</accession>
<dbReference type="SUPFAM" id="SSF55931">
    <property type="entry name" value="Glutamine synthetase/guanido kinase"/>
    <property type="match status" value="1"/>
</dbReference>
<name>A0A2G4YSE5_9PROT</name>
<feature type="domain" description="GS catalytic" evidence="5">
    <location>
        <begin position="121"/>
        <end position="456"/>
    </location>
</feature>
<dbReference type="Gene3D" id="3.30.590.10">
    <property type="entry name" value="Glutamine synthetase/guanido kinase, catalytic domain"/>
    <property type="match status" value="1"/>
</dbReference>
<dbReference type="InParanoid" id="A0A2G4YSE5"/>
<dbReference type="PANTHER" id="PTHR43785">
    <property type="entry name" value="GAMMA-GLUTAMYLPUTRESCINE SYNTHETASE"/>
    <property type="match status" value="1"/>
</dbReference>
<gene>
    <name evidence="6" type="ORF">CRD36_07385</name>
</gene>
<keyword evidence="7" id="KW-1185">Reference proteome</keyword>
<dbReference type="InterPro" id="IPR036651">
    <property type="entry name" value="Gln_synt_N_sf"/>
</dbReference>
<sequence length="456" mass="50839">MINDTQEAKITEVEQWLVQNKIVDVEIMVSDFAGISRGKLTPRGKFIEGLKSGGHRIPDSLFALTINCDFVGNDFITDLEEDLFLVPDMDTLRLVPWQKKPTACVICDVVRETGEDAHASPRQVLRKVLSLYEARGWKPVVAPEFEFFLLARQENVESAPLPPRGRSGKLSADKGVLSIDALDEFSDLFDDVYEYCDIMNIQIDTLTHEAGPAQFEINVYHGDPLSVADQSFYFKRLMKQVAIRHGMFASFMAQPYADEYGSAMHIHQSIVDVQTGENVFADKDGKDTPLFMSHIGGLQKYIPPLMPLLAPYSNSYLRIGSGMSSPANLHWGRENRSVGLRVPSGGRAARRIENRIAGADVNPYLAIAASLLAGYLGMKEGLSATEALTIPAYDLDSNSLPDHFLSSLSQLDESEVLREILNDEFVTTYVDVKTEEYSANARVLSSWEIRYLLMNV</sequence>
<evidence type="ECO:0000259" key="5">
    <source>
        <dbReference type="PROSITE" id="PS51987"/>
    </source>
</evidence>
<comment type="similarity">
    <text evidence="3 4">Belongs to the glutamine synthetase family.</text>
</comment>
<dbReference type="SMART" id="SM01230">
    <property type="entry name" value="Gln-synt_C"/>
    <property type="match status" value="1"/>
</dbReference>
<evidence type="ECO:0000313" key="7">
    <source>
        <dbReference type="Proteomes" id="UP000229730"/>
    </source>
</evidence>
<comment type="caution">
    <text evidence="6">The sequence shown here is derived from an EMBL/GenBank/DDBJ whole genome shotgun (WGS) entry which is preliminary data.</text>
</comment>
<evidence type="ECO:0000256" key="3">
    <source>
        <dbReference type="PROSITE-ProRule" id="PRU01331"/>
    </source>
</evidence>
<dbReference type="SUPFAM" id="SSF54368">
    <property type="entry name" value="Glutamine synthetase, N-terminal domain"/>
    <property type="match status" value="1"/>
</dbReference>
<proteinExistence type="inferred from homology"/>
<dbReference type="RefSeq" id="WP_099472111.1">
    <property type="nucleotide sequence ID" value="NZ_CP041025.1"/>
</dbReference>
<dbReference type="FunCoup" id="A0A2G4YSE5">
    <property type="interactions" value="97"/>
</dbReference>
<dbReference type="OrthoDB" id="9807095at2"/>
<organism evidence="6 7">
    <name type="scientific">Paremcibacter congregatus</name>
    <dbReference type="NCBI Taxonomy" id="2043170"/>
    <lineage>
        <taxon>Bacteria</taxon>
        <taxon>Pseudomonadati</taxon>
        <taxon>Pseudomonadota</taxon>
        <taxon>Alphaproteobacteria</taxon>
        <taxon>Emcibacterales</taxon>
        <taxon>Emcibacteraceae</taxon>
        <taxon>Paremcibacter</taxon>
    </lineage>
</organism>
<dbReference type="InterPro" id="IPR008146">
    <property type="entry name" value="Gln_synth_cat_dom"/>
</dbReference>
<comment type="cofactor">
    <cofactor evidence="1">
        <name>Mg(2+)</name>
        <dbReference type="ChEBI" id="CHEBI:18420"/>
    </cofactor>
</comment>
<protein>
    <submittedName>
        <fullName evidence="6">Glutamine synthetase</fullName>
    </submittedName>
</protein>
<dbReference type="Proteomes" id="UP000229730">
    <property type="component" value="Unassembled WGS sequence"/>
</dbReference>
<dbReference type="AlphaFoldDB" id="A0A2G4YSE5"/>
<evidence type="ECO:0000313" key="6">
    <source>
        <dbReference type="EMBL" id="PHZ85223.1"/>
    </source>
</evidence>
<evidence type="ECO:0000256" key="1">
    <source>
        <dbReference type="ARBA" id="ARBA00001946"/>
    </source>
</evidence>
<dbReference type="Gene3D" id="3.10.20.70">
    <property type="entry name" value="Glutamine synthetase, N-terminal domain"/>
    <property type="match status" value="1"/>
</dbReference>
<dbReference type="InterPro" id="IPR014746">
    <property type="entry name" value="Gln_synth/guanido_kin_cat_dom"/>
</dbReference>
<dbReference type="EMBL" id="PDEM01000016">
    <property type="protein sequence ID" value="PHZ85223.1"/>
    <property type="molecule type" value="Genomic_DNA"/>
</dbReference>
<evidence type="ECO:0000256" key="2">
    <source>
        <dbReference type="ARBA" id="ARBA00022598"/>
    </source>
</evidence>
<dbReference type="PROSITE" id="PS51987">
    <property type="entry name" value="GS_CATALYTIC"/>
    <property type="match status" value="1"/>
</dbReference>
<keyword evidence="2" id="KW-0436">Ligase</keyword>
<dbReference type="GO" id="GO:0006598">
    <property type="term" value="P:polyamine catabolic process"/>
    <property type="evidence" value="ECO:0007669"/>
    <property type="project" value="TreeGrafter"/>
</dbReference>
<evidence type="ECO:0000256" key="4">
    <source>
        <dbReference type="RuleBase" id="RU000384"/>
    </source>
</evidence>
<dbReference type="PANTHER" id="PTHR43785:SF3">
    <property type="entry name" value="GS CATALYTIC DOMAIN-CONTAINING PROTEIN"/>
    <property type="match status" value="1"/>
</dbReference>